<evidence type="ECO:0000256" key="1">
    <source>
        <dbReference type="SAM" id="MobiDB-lite"/>
    </source>
</evidence>
<gene>
    <name evidence="2" type="ORF">PBAH0796_LOCUS3745</name>
</gene>
<sequence>MAAPAPGREAGRARSRAKAQRPATPQGQRLQELAGEVGRMELVYEEVQKNREAVQKRLIEMLEETVRNIKQAHAHIQQKALHVRESSRSYTSKFEHDLAIARDTLHRDLDEATAKMEEAIDALNVRMGATEAALQRQHEERLAHQEATLGVIRDEANRLTEALKGERRARQLQEQEQEKLIADETEAIVRLIEKEKFAREQQLRELERWAEPEQQRASKQQTHLERETRDAAATIRVAHQAMAKERIDNQQRIIESIAGFVNRFRVHLDGSSGLQDLEEALKTAAPAVAAE</sequence>
<dbReference type="EMBL" id="HBEG01006283">
    <property type="protein sequence ID" value="CAD8348006.1"/>
    <property type="molecule type" value="Transcribed_RNA"/>
</dbReference>
<feature type="region of interest" description="Disordered" evidence="1">
    <location>
        <begin position="1"/>
        <end position="31"/>
    </location>
</feature>
<reference evidence="2" key="1">
    <citation type="submission" date="2021-01" db="EMBL/GenBank/DDBJ databases">
        <authorList>
            <person name="Corre E."/>
            <person name="Pelletier E."/>
            <person name="Niang G."/>
            <person name="Scheremetjew M."/>
            <person name="Finn R."/>
            <person name="Kale V."/>
            <person name="Holt S."/>
            <person name="Cochrane G."/>
            <person name="Meng A."/>
            <person name="Brown T."/>
            <person name="Cohen L."/>
        </authorList>
    </citation>
    <scope>NUCLEOTIDE SEQUENCE</scope>
    <source>
        <strain evidence="2">Pbaha01</strain>
    </source>
</reference>
<protein>
    <submittedName>
        <fullName evidence="2">Uncharacterized protein</fullName>
    </submittedName>
</protein>
<name>A0A7R9ZYT0_9DINO</name>
<dbReference type="AlphaFoldDB" id="A0A7R9ZYT0"/>
<accession>A0A7R9ZYT0</accession>
<evidence type="ECO:0000313" key="2">
    <source>
        <dbReference type="EMBL" id="CAD8348006.1"/>
    </source>
</evidence>
<organism evidence="2">
    <name type="scientific">Pyrodinium bahamense</name>
    <dbReference type="NCBI Taxonomy" id="73915"/>
    <lineage>
        <taxon>Eukaryota</taxon>
        <taxon>Sar</taxon>
        <taxon>Alveolata</taxon>
        <taxon>Dinophyceae</taxon>
        <taxon>Gonyaulacales</taxon>
        <taxon>Pyrocystaceae</taxon>
        <taxon>Pyrodinium</taxon>
    </lineage>
</organism>
<proteinExistence type="predicted"/>